<feature type="transmembrane region" description="Helical" evidence="1">
    <location>
        <begin position="410"/>
        <end position="432"/>
    </location>
</feature>
<dbReference type="Proteomes" id="UP000887578">
    <property type="component" value="Unplaced"/>
</dbReference>
<dbReference type="WBParaSite" id="PDA_v2.g6723.t1">
    <property type="protein sequence ID" value="PDA_v2.g6723.t1"/>
    <property type="gene ID" value="PDA_v2.g6723"/>
</dbReference>
<feature type="transmembrane region" description="Helical" evidence="1">
    <location>
        <begin position="347"/>
        <end position="364"/>
    </location>
</feature>
<keyword evidence="3" id="KW-1185">Reference proteome</keyword>
<feature type="domain" description="BTB" evidence="2">
    <location>
        <begin position="42"/>
        <end position="102"/>
    </location>
</feature>
<sequence>MSCSKLSTTGKIRISARHFFRMKTPKKLISTNCSNLWNRDDKKFAFVVDGKEIKVHRVVVETKSPKWKEMIQSRLKESEDGKIAIDDFDFETVETALKFCYDIVEKHLWSVQSAIEVFKFADRYKIRDLKISVETFLLSQLSPMNVCALANLSILTNSFKLRRKCFDYLFERIQKKIFVADLETLDKDFSSLFSQSPNLDQTEIFIESDDQQIQNEPPQIRRSFVTKVIEIAAFMLISCFLIGTLLKNDVDSFFQDINQIWRKHIFCGIQLLWFGVYFAIDHFQVLHEQKYLKWISLLIFVAISGFLVASCINYYGQNIAVFATVLTLSSTIFYIVTALFESYDYANIYIWRYCLIPNVFILLIKEFLPFSWLFSAISCLICLAFTQSTFYKHFQQIMGNKSVVIPENEFCRASLTLFTIILQAFIFTLGYVNGIFESNIEYGLRSLVSFFSS</sequence>
<dbReference type="InterPro" id="IPR000210">
    <property type="entry name" value="BTB/POZ_dom"/>
</dbReference>
<dbReference type="SMART" id="SM00225">
    <property type="entry name" value="BTB"/>
    <property type="match status" value="1"/>
</dbReference>
<feature type="transmembrane region" description="Helical" evidence="1">
    <location>
        <begin position="321"/>
        <end position="340"/>
    </location>
</feature>
<name>A0A914QSJ4_9BILA</name>
<feature type="transmembrane region" description="Helical" evidence="1">
    <location>
        <begin position="228"/>
        <end position="246"/>
    </location>
</feature>
<keyword evidence="1" id="KW-0812">Transmembrane</keyword>
<dbReference type="PANTHER" id="PTHR24413">
    <property type="entry name" value="SPECKLE-TYPE POZ PROTEIN"/>
    <property type="match status" value="1"/>
</dbReference>
<evidence type="ECO:0000256" key="1">
    <source>
        <dbReference type="SAM" id="Phobius"/>
    </source>
</evidence>
<dbReference type="Pfam" id="PF00651">
    <property type="entry name" value="BTB"/>
    <property type="match status" value="1"/>
</dbReference>
<dbReference type="Gene3D" id="3.30.710.10">
    <property type="entry name" value="Potassium Channel Kv1.1, Chain A"/>
    <property type="match status" value="1"/>
</dbReference>
<keyword evidence="1" id="KW-1133">Transmembrane helix</keyword>
<feature type="transmembrane region" description="Helical" evidence="1">
    <location>
        <begin position="370"/>
        <end position="390"/>
    </location>
</feature>
<dbReference type="InterPro" id="IPR011333">
    <property type="entry name" value="SKP1/BTB/POZ_sf"/>
</dbReference>
<feature type="transmembrane region" description="Helical" evidence="1">
    <location>
        <begin position="292"/>
        <end position="315"/>
    </location>
</feature>
<reference evidence="4" key="1">
    <citation type="submission" date="2022-11" db="UniProtKB">
        <authorList>
            <consortium name="WormBaseParasite"/>
        </authorList>
    </citation>
    <scope>IDENTIFICATION</scope>
</reference>
<evidence type="ECO:0000313" key="4">
    <source>
        <dbReference type="WBParaSite" id="PDA_v2.g6723.t1"/>
    </source>
</evidence>
<organism evidence="3 4">
    <name type="scientific">Panagrolaimus davidi</name>
    <dbReference type="NCBI Taxonomy" id="227884"/>
    <lineage>
        <taxon>Eukaryota</taxon>
        <taxon>Metazoa</taxon>
        <taxon>Ecdysozoa</taxon>
        <taxon>Nematoda</taxon>
        <taxon>Chromadorea</taxon>
        <taxon>Rhabditida</taxon>
        <taxon>Tylenchina</taxon>
        <taxon>Panagrolaimomorpha</taxon>
        <taxon>Panagrolaimoidea</taxon>
        <taxon>Panagrolaimidae</taxon>
        <taxon>Panagrolaimus</taxon>
    </lineage>
</organism>
<evidence type="ECO:0000313" key="3">
    <source>
        <dbReference type="Proteomes" id="UP000887578"/>
    </source>
</evidence>
<keyword evidence="1" id="KW-0472">Membrane</keyword>
<proteinExistence type="predicted"/>
<feature type="transmembrane region" description="Helical" evidence="1">
    <location>
        <begin position="261"/>
        <end position="280"/>
    </location>
</feature>
<protein>
    <submittedName>
        <fullName evidence="4">BTB domain-containing protein</fullName>
    </submittedName>
</protein>
<dbReference type="SUPFAM" id="SSF54695">
    <property type="entry name" value="POZ domain"/>
    <property type="match status" value="1"/>
</dbReference>
<dbReference type="PROSITE" id="PS50097">
    <property type="entry name" value="BTB"/>
    <property type="match status" value="1"/>
</dbReference>
<evidence type="ECO:0000259" key="2">
    <source>
        <dbReference type="PROSITE" id="PS50097"/>
    </source>
</evidence>
<accession>A0A914QSJ4</accession>
<dbReference type="AlphaFoldDB" id="A0A914QSJ4"/>